<evidence type="ECO:0000313" key="2">
    <source>
        <dbReference type="EMBL" id="MDJ1129343.1"/>
    </source>
</evidence>
<gene>
    <name evidence="2" type="ORF">QJ043_04530</name>
</gene>
<sequence length="101" mass="11109">MATDDTFVLARTLGACVRETRRAQGLTQEELAEGADVSERLVRQIEKGTATGISLDRLVRVLSFLGLGLQLKSGPIPVARSQGEEYTATLQSVLLRWDDYE</sequence>
<accession>A0ABT6ZLB4</accession>
<dbReference type="InterPro" id="IPR010982">
    <property type="entry name" value="Lambda_DNA-bd_dom_sf"/>
</dbReference>
<dbReference type="CDD" id="cd00093">
    <property type="entry name" value="HTH_XRE"/>
    <property type="match status" value="1"/>
</dbReference>
<feature type="domain" description="HTH cro/C1-type" evidence="1">
    <location>
        <begin position="17"/>
        <end position="71"/>
    </location>
</feature>
<reference evidence="2" key="1">
    <citation type="submission" date="2023-05" db="EMBL/GenBank/DDBJ databases">
        <title>[olsenella] sp. nov., isolated from a pig farm feces dump.</title>
        <authorList>
            <person name="Chang Y.-H."/>
        </authorList>
    </citation>
    <scope>NUCLEOTIDE SEQUENCE</scope>
    <source>
        <strain evidence="2">YH-ols2217</strain>
    </source>
</reference>
<keyword evidence="3" id="KW-1185">Reference proteome</keyword>
<dbReference type="SUPFAM" id="SSF47413">
    <property type="entry name" value="lambda repressor-like DNA-binding domains"/>
    <property type="match status" value="1"/>
</dbReference>
<dbReference type="Pfam" id="PF01381">
    <property type="entry name" value="HTH_3"/>
    <property type="match status" value="1"/>
</dbReference>
<dbReference type="Gene3D" id="1.10.260.40">
    <property type="entry name" value="lambda repressor-like DNA-binding domains"/>
    <property type="match status" value="1"/>
</dbReference>
<proteinExistence type="predicted"/>
<evidence type="ECO:0000259" key="1">
    <source>
        <dbReference type="PROSITE" id="PS50943"/>
    </source>
</evidence>
<comment type="caution">
    <text evidence="2">The sequence shown here is derived from an EMBL/GenBank/DDBJ whole genome shotgun (WGS) entry which is preliminary data.</text>
</comment>
<dbReference type="EMBL" id="JASJEX010000002">
    <property type="protein sequence ID" value="MDJ1129343.1"/>
    <property type="molecule type" value="Genomic_DNA"/>
</dbReference>
<protein>
    <submittedName>
        <fullName evidence="2">Helix-turn-helix domain-containing protein</fullName>
    </submittedName>
</protein>
<evidence type="ECO:0000313" key="3">
    <source>
        <dbReference type="Proteomes" id="UP001431693"/>
    </source>
</evidence>
<dbReference type="RefSeq" id="WP_283713580.1">
    <property type="nucleotide sequence ID" value="NZ_JASJEW010000005.1"/>
</dbReference>
<dbReference type="InterPro" id="IPR001387">
    <property type="entry name" value="Cro/C1-type_HTH"/>
</dbReference>
<name>A0ABT6ZLB4_9ACTN</name>
<dbReference type="SMART" id="SM00530">
    <property type="entry name" value="HTH_XRE"/>
    <property type="match status" value="1"/>
</dbReference>
<dbReference type="Proteomes" id="UP001431693">
    <property type="component" value="Unassembled WGS sequence"/>
</dbReference>
<dbReference type="PROSITE" id="PS50943">
    <property type="entry name" value="HTH_CROC1"/>
    <property type="match status" value="1"/>
</dbReference>
<organism evidence="2 3">
    <name type="scientific">Kribbibacterium absianum</name>
    <dbReference type="NCBI Taxonomy" id="3044210"/>
    <lineage>
        <taxon>Bacteria</taxon>
        <taxon>Bacillati</taxon>
        <taxon>Actinomycetota</taxon>
        <taxon>Coriobacteriia</taxon>
        <taxon>Coriobacteriales</taxon>
        <taxon>Kribbibacteriaceae</taxon>
        <taxon>Kribbibacterium</taxon>
    </lineage>
</organism>